<dbReference type="SUPFAM" id="SSF81301">
    <property type="entry name" value="Nucleotidyltransferase"/>
    <property type="match status" value="2"/>
</dbReference>
<comment type="cofactor">
    <cofactor evidence="1">
        <name>Mn(2+)</name>
        <dbReference type="ChEBI" id="CHEBI:29035"/>
    </cofactor>
</comment>
<dbReference type="Pfam" id="PF00098">
    <property type="entry name" value="zf-CCHC"/>
    <property type="match status" value="1"/>
</dbReference>
<dbReference type="GO" id="GO:0008270">
    <property type="term" value="F:zinc ion binding"/>
    <property type="evidence" value="ECO:0007669"/>
    <property type="project" value="UniProtKB-KW"/>
</dbReference>
<dbReference type="Proteomes" id="UP000275408">
    <property type="component" value="Unassembled WGS sequence"/>
</dbReference>
<dbReference type="EMBL" id="RCHS01001257">
    <property type="protein sequence ID" value="RMX54461.1"/>
    <property type="molecule type" value="Genomic_DNA"/>
</dbReference>
<dbReference type="CDD" id="cd05402">
    <property type="entry name" value="NT_PAP_TUTase"/>
    <property type="match status" value="2"/>
</dbReference>
<evidence type="ECO:0000256" key="6">
    <source>
        <dbReference type="PROSITE-ProRule" id="PRU00047"/>
    </source>
</evidence>
<feature type="region of interest" description="Disordered" evidence="7">
    <location>
        <begin position="361"/>
        <end position="392"/>
    </location>
</feature>
<feature type="region of interest" description="Disordered" evidence="7">
    <location>
        <begin position="1556"/>
        <end position="1935"/>
    </location>
</feature>
<protein>
    <recommendedName>
        <fullName evidence="8">CCHC-type domain-containing protein</fullName>
    </recommendedName>
</protein>
<dbReference type="InterPro" id="IPR036875">
    <property type="entry name" value="Znf_CCHC_sf"/>
</dbReference>
<dbReference type="OrthoDB" id="407432at2759"/>
<feature type="region of interest" description="Disordered" evidence="7">
    <location>
        <begin position="1225"/>
        <end position="1383"/>
    </location>
</feature>
<sequence>MENSDIAPESSGENPNRTSNGRHPDLHQKVESPVGSQTEATREQEITNIPHKNRSKKEKKEESGTSNENQRSPEDLLKIIKELESKHFVVQHDKMKQPNKDAEGPFYCELCELKLADLKRCQEHVKTKGHKRANRTKGESFSLTRITPPSKNQTLALSKLLDSVFLDHGLSPEKDLPLRGKVAKDVHKVVCTKFPECAVFLYGSSSTGFGLKDSDVNLDLVIPDELNVPHVLLSILELLQKDDKYCDVKSEFDAKVPRILFKHLSSGLLCELSPGNITAFKTSCLLKKYCDADPRVNKLVVGLRYWARICSIDCQSEGGLPGYSFALMVIQFLQVAKPPVLPRWAIDKDNPKATEKFAKILKTSSKPSHKANDGKSVKSRKQESKEVTDDEGIFQLDDLDPLTKQMHSLDVSRNDCEDGGLSQRQTKTNGASLKSKDQIETEIEVEVSLSGSEEEEHRDSKTDSKEQACRSSGKTSDVGVTQLNVVYRFDAKVFQGNSKPVKTCCFCKEDGHVKDQCPDLRKPPLIVLPPMTPTFAKVLDFVCQTCRRARLFLFGSSKNGFGFRNSDIDICMTLENRVKEELDCVEIITNLARLLKKHKDCNNVLPITTAKVPIVKFFLRSCKREADISLYNTLALENTKMLATYAKLDDRVATLGYAVKVFAKVCDIGDASKGSLSSYAYILMLLHYLQQCNPPVIPVLQALHKGDKPPEKFIDGWNCWFLSDEKKIGSAWNPKERNNFSVGVLWYGFLRYYTEEFDFEHDVVCCRRTKKLTKFEKMWTKHVFAIEDPFNLDHNLGAGVTKKMANYILTTFIRGRERFGIPRYDIPRDFIQRYFFDVYFLTDGFEAPSDRNCRVCNKIGHIARDCPLSKVNRRAEQRKEEEERKLGKEAGEKIGVKQKPFSAGPSRPRSTSAPSKQGQNKNVDDSIRLSTALSQQGANASDVTSLSKSQPNTQDLSSPPEGRGEGREVADKQSEIPNMKARDQTSLQGSPSAHSACGTQETLVESKENISQPIPAGYVSDVKNEKGNEGRNVNDSEGIIPAAVLPGSKEEDFTEASATPRVQTSSSVQSSHSGEMEPPPGFHGTGRMSQVSDEGSPQLLPDGLPQSPPVNAPSPNMLQGQAIVMGTPPRHPVGMLHPQIAPFVFSPSQHDMWLRQHGGIMQIPHSPPVRPLVPYPLSPEVQGVQQPTQQWSGPVENFPMDHSGSPFRGFHRVWEHNQRLLAQSPPIISRTVNRPLGPNSPPLNATSYEDPAMVEGQQFASPPGRHPAFPEGISPSITPQQAQFPPGIPLQHAQFLPSTHPQQTHFPVGSPTQQTQFIPGNHPQRPPFPVGSPPQQTRLLPSTPPQQTPFPVGSNPQHTQFHHGVSPRPPVTPPQSIPQPQGNRLQHAIGTHMTGEQFIGLFRAAEVEEKKEDILPTNPPANDEFQSKELHIAPKNLKAANTPEEHKLLSDLNKVKSLWEGNAAAELQSSSSGPEIVKELNPNGHTEVQDSNDAVPPLQDTEAMIKDEICSTVKENSIKKEDEGMTVDVVKTKESVLEKRFVPAPSTQGHDVVVSRKVNMEEQDSSTYEVTLKDKSEANTPVVDNGERKRAEEQEQNIAASVALEEAPRKKNKKRGGRGRKAKTPRQNEATESSPNKQEKTVDDGTKETKSTQGQNQRQKNRVESKVDASKAPPSSSPKRPGPERSEEKPNECSRESPGHGAESDKSSTPKRPGSERSKVKPTDSSRDTSRRGADSNQISTPIKPRPERSEEKPTQSSKDPSPRAAESNKSSTPKKPGSERSEVKPSESLKNSPRQGAESNKSSAPKKSGPECSESKPSESSKDTYRHGAESNQMSMSKKPRSERSEEKPSASSRDGSRRGAESTPGKNKLKESPTSKKDPEKRAPQETNQERGKSARAEKATSPPEDSNKVKPTNQGRRRPRSQSKRGGQNEGK</sequence>
<feature type="compositionally biased region" description="Low complexity" evidence="7">
    <location>
        <begin position="1062"/>
        <end position="1073"/>
    </location>
</feature>
<feature type="compositionally biased region" description="Polar residues" evidence="7">
    <location>
        <begin position="11"/>
        <end position="21"/>
    </location>
</feature>
<keyword evidence="4" id="KW-0479">Metal-binding</keyword>
<feature type="compositionally biased region" description="Polar residues" evidence="7">
    <location>
        <begin position="422"/>
        <end position="432"/>
    </location>
</feature>
<dbReference type="InterPro" id="IPR002058">
    <property type="entry name" value="PAP_assoc"/>
</dbReference>
<feature type="compositionally biased region" description="Basic and acidic residues" evidence="7">
    <location>
        <begin position="1841"/>
        <end position="1862"/>
    </location>
</feature>
<feature type="compositionally biased region" description="Basic and acidic residues" evidence="7">
    <location>
        <begin position="1777"/>
        <end position="1788"/>
    </location>
</feature>
<keyword evidence="3" id="KW-0808">Transferase</keyword>
<feature type="compositionally biased region" description="Polar residues" evidence="7">
    <location>
        <begin position="908"/>
        <end position="921"/>
    </location>
</feature>
<feature type="compositionally biased region" description="Pro residues" evidence="7">
    <location>
        <begin position="1367"/>
        <end position="1377"/>
    </location>
</feature>
<reference evidence="9 10" key="1">
    <citation type="journal article" date="2018" name="Sci. Rep.">
        <title>Comparative analysis of the Pocillopora damicornis genome highlights role of immune system in coral evolution.</title>
        <authorList>
            <person name="Cunning R."/>
            <person name="Bay R.A."/>
            <person name="Gillette P."/>
            <person name="Baker A.C."/>
            <person name="Traylor-Knowles N."/>
        </authorList>
    </citation>
    <scope>NUCLEOTIDE SEQUENCE [LARGE SCALE GENOMIC DNA]</scope>
    <source>
        <strain evidence="9">RSMAS</strain>
        <tissue evidence="9">Whole animal</tissue>
    </source>
</reference>
<evidence type="ECO:0000256" key="1">
    <source>
        <dbReference type="ARBA" id="ARBA00001936"/>
    </source>
</evidence>
<dbReference type="GO" id="GO:0003676">
    <property type="term" value="F:nucleic acid binding"/>
    <property type="evidence" value="ECO:0007669"/>
    <property type="project" value="InterPro"/>
</dbReference>
<gene>
    <name evidence="9" type="ORF">pdam_00013175</name>
</gene>
<feature type="compositionally biased region" description="Polar residues" evidence="7">
    <location>
        <begin position="1789"/>
        <end position="1804"/>
    </location>
</feature>
<dbReference type="Pfam" id="PF03828">
    <property type="entry name" value="PAP_assoc"/>
    <property type="match status" value="1"/>
</dbReference>
<dbReference type="Gene3D" id="3.30.460.10">
    <property type="entry name" value="Beta Polymerase, domain 2"/>
    <property type="match status" value="2"/>
</dbReference>
<feature type="compositionally biased region" description="Basic residues" evidence="7">
    <location>
        <begin position="1610"/>
        <end position="1624"/>
    </location>
</feature>
<keyword evidence="5" id="KW-0460">Magnesium</keyword>
<keyword evidence="6" id="KW-0863">Zinc-finger</keyword>
<keyword evidence="10" id="KW-1185">Reference proteome</keyword>
<dbReference type="InterPro" id="IPR001878">
    <property type="entry name" value="Znf_CCHC"/>
</dbReference>
<feature type="region of interest" description="Disordered" evidence="7">
    <location>
        <begin position="1"/>
        <end position="74"/>
    </location>
</feature>
<comment type="caution">
    <text evidence="9">The sequence shown here is derived from an EMBL/GenBank/DDBJ whole genome shotgun (WGS) entry which is preliminary data.</text>
</comment>
<feature type="compositionally biased region" description="Polar residues" evidence="7">
    <location>
        <begin position="984"/>
        <end position="1003"/>
    </location>
</feature>
<feature type="domain" description="CCHC-type" evidence="8">
    <location>
        <begin position="853"/>
        <end position="867"/>
    </location>
</feature>
<evidence type="ECO:0000256" key="5">
    <source>
        <dbReference type="ARBA" id="ARBA00022842"/>
    </source>
</evidence>
<dbReference type="InterPro" id="IPR054708">
    <property type="entry name" value="MTPAP-like_central"/>
</dbReference>
<feature type="compositionally biased region" description="Basic and acidic residues" evidence="7">
    <location>
        <begin position="370"/>
        <end position="387"/>
    </location>
</feature>
<keyword evidence="6" id="KW-0862">Zinc</keyword>
<feature type="compositionally biased region" description="Basic and acidic residues" evidence="7">
    <location>
        <begin position="1814"/>
        <end position="1830"/>
    </location>
</feature>
<evidence type="ECO:0000259" key="8">
    <source>
        <dbReference type="PROSITE" id="PS50158"/>
    </source>
</evidence>
<feature type="region of interest" description="Disordered" evidence="7">
    <location>
        <begin position="872"/>
        <end position="1035"/>
    </location>
</feature>
<dbReference type="STRING" id="46731.A0A3M6ULB8"/>
<dbReference type="Pfam" id="PF22600">
    <property type="entry name" value="MTPAP-like_central"/>
    <property type="match status" value="1"/>
</dbReference>
<dbReference type="InterPro" id="IPR043519">
    <property type="entry name" value="NT_sf"/>
</dbReference>
<dbReference type="Gene3D" id="1.10.1410.10">
    <property type="match status" value="2"/>
</dbReference>
<dbReference type="PANTHER" id="PTHR12271:SF66">
    <property type="entry name" value="TERMINAL URIDYLYLTRANSFERASE TAILOR"/>
    <property type="match status" value="1"/>
</dbReference>
<evidence type="ECO:0000256" key="2">
    <source>
        <dbReference type="ARBA" id="ARBA00001946"/>
    </source>
</evidence>
<feature type="region of interest" description="Disordered" evidence="7">
    <location>
        <begin position="409"/>
        <end position="475"/>
    </location>
</feature>
<dbReference type="SMART" id="SM00343">
    <property type="entry name" value="ZnF_C2HC"/>
    <property type="match status" value="2"/>
</dbReference>
<feature type="compositionally biased region" description="Basic and acidic residues" evidence="7">
    <location>
        <begin position="1637"/>
        <end position="1650"/>
    </location>
</feature>
<feature type="compositionally biased region" description="Basic and acidic residues" evidence="7">
    <location>
        <begin position="962"/>
        <end position="974"/>
    </location>
</feature>
<evidence type="ECO:0000256" key="4">
    <source>
        <dbReference type="ARBA" id="ARBA00022723"/>
    </source>
</evidence>
<dbReference type="PANTHER" id="PTHR12271">
    <property type="entry name" value="POLY A POLYMERASE CID PAP -RELATED"/>
    <property type="match status" value="1"/>
</dbReference>
<feature type="compositionally biased region" description="Polar residues" evidence="7">
    <location>
        <begin position="928"/>
        <end position="957"/>
    </location>
</feature>
<evidence type="ECO:0000256" key="7">
    <source>
        <dbReference type="SAM" id="MobiDB-lite"/>
    </source>
</evidence>
<feature type="compositionally biased region" description="Basic and acidic residues" evidence="7">
    <location>
        <begin position="1681"/>
        <end position="1734"/>
    </location>
</feature>
<comment type="cofactor">
    <cofactor evidence="2">
        <name>Mg(2+)</name>
        <dbReference type="ChEBI" id="CHEBI:18420"/>
    </cofactor>
</comment>
<dbReference type="SUPFAM" id="SSF81631">
    <property type="entry name" value="PAP/OAS1 substrate-binding domain"/>
    <property type="match status" value="2"/>
</dbReference>
<feature type="compositionally biased region" description="Polar residues" evidence="7">
    <location>
        <begin position="1296"/>
        <end position="1318"/>
    </location>
</feature>
<name>A0A3M6ULB8_POCDA</name>
<dbReference type="GO" id="GO:0031123">
    <property type="term" value="P:RNA 3'-end processing"/>
    <property type="evidence" value="ECO:0007669"/>
    <property type="project" value="TreeGrafter"/>
</dbReference>
<dbReference type="InterPro" id="IPR045100">
    <property type="entry name" value="TUT4/7_NTP_transf"/>
</dbReference>
<evidence type="ECO:0000313" key="9">
    <source>
        <dbReference type="EMBL" id="RMX54461.1"/>
    </source>
</evidence>
<feature type="compositionally biased region" description="Basic and acidic residues" evidence="7">
    <location>
        <begin position="455"/>
        <end position="468"/>
    </location>
</feature>
<proteinExistence type="predicted"/>
<feature type="compositionally biased region" description="Basic and acidic residues" evidence="7">
    <location>
        <begin position="1745"/>
        <end position="1754"/>
    </location>
</feature>
<feature type="compositionally biased region" description="Basic and acidic residues" evidence="7">
    <location>
        <begin position="873"/>
        <end position="895"/>
    </location>
</feature>
<feature type="compositionally biased region" description="Basic and acidic residues" evidence="7">
    <location>
        <begin position="1870"/>
        <end position="1901"/>
    </location>
</feature>
<dbReference type="Pfam" id="PF19088">
    <property type="entry name" value="TUTase"/>
    <property type="match status" value="1"/>
</dbReference>
<evidence type="ECO:0000313" key="10">
    <source>
        <dbReference type="Proteomes" id="UP000275408"/>
    </source>
</evidence>
<accession>A0A3M6ULB8</accession>
<feature type="compositionally biased region" description="Basic and acidic residues" evidence="7">
    <location>
        <begin position="1022"/>
        <end position="1034"/>
    </location>
</feature>
<organism evidence="9 10">
    <name type="scientific">Pocillopora damicornis</name>
    <name type="common">Cauliflower coral</name>
    <name type="synonym">Millepora damicornis</name>
    <dbReference type="NCBI Taxonomy" id="46731"/>
    <lineage>
        <taxon>Eukaryota</taxon>
        <taxon>Metazoa</taxon>
        <taxon>Cnidaria</taxon>
        <taxon>Anthozoa</taxon>
        <taxon>Hexacorallia</taxon>
        <taxon>Scleractinia</taxon>
        <taxon>Astrocoeniina</taxon>
        <taxon>Pocilloporidae</taxon>
        <taxon>Pocillopora</taxon>
    </lineage>
</organism>
<feature type="region of interest" description="Disordered" evidence="7">
    <location>
        <begin position="1047"/>
        <end position="1117"/>
    </location>
</feature>
<dbReference type="PROSITE" id="PS50158">
    <property type="entry name" value="ZF_CCHC"/>
    <property type="match status" value="1"/>
</dbReference>
<feature type="compositionally biased region" description="Polar residues" evidence="7">
    <location>
        <begin position="1625"/>
        <end position="1636"/>
    </location>
</feature>
<dbReference type="GO" id="GO:0050265">
    <property type="term" value="F:RNA uridylyltransferase activity"/>
    <property type="evidence" value="ECO:0007669"/>
    <property type="project" value="TreeGrafter"/>
</dbReference>
<evidence type="ECO:0000256" key="3">
    <source>
        <dbReference type="ARBA" id="ARBA00022679"/>
    </source>
</evidence>
<feature type="compositionally biased region" description="Low complexity" evidence="7">
    <location>
        <begin position="1670"/>
        <end position="1679"/>
    </location>
</feature>
<dbReference type="SUPFAM" id="SSF57756">
    <property type="entry name" value="Retrovirus zinc finger-like domains"/>
    <property type="match status" value="1"/>
</dbReference>